<evidence type="ECO:0000256" key="1">
    <source>
        <dbReference type="SAM" id="MobiDB-lite"/>
    </source>
</evidence>
<evidence type="ECO:0000313" key="3">
    <source>
        <dbReference type="Proteomes" id="UP000202419"/>
    </source>
</evidence>
<accession>A7IXG1</accession>
<organismHost>
    <name type="scientific">Chlorella</name>
    <dbReference type="NCBI Taxonomy" id="3071"/>
</organismHost>
<dbReference type="RefSeq" id="YP_001497832.1">
    <property type="nucleotide sequence ID" value="NC_009898.1"/>
</dbReference>
<dbReference type="OrthoDB" id="13475at10239"/>
<name>A7IXG1_PBCVN</name>
<organism evidence="2 3">
    <name type="scientific">Paramecium bursaria Chlorella virus NY2A</name>
    <name type="common">PBCV-NY2A</name>
    <dbReference type="NCBI Taxonomy" id="46021"/>
    <lineage>
        <taxon>Viruses</taxon>
        <taxon>Varidnaviria</taxon>
        <taxon>Bamfordvirae</taxon>
        <taxon>Nucleocytoviricota</taxon>
        <taxon>Megaviricetes</taxon>
        <taxon>Algavirales</taxon>
        <taxon>Phycodnaviridae</taxon>
        <taxon>Chlorovirus</taxon>
        <taxon>Chlorovirus americanus</taxon>
    </lineage>
</organism>
<keyword evidence="3" id="KW-1185">Reference proteome</keyword>
<feature type="region of interest" description="Disordered" evidence="1">
    <location>
        <begin position="168"/>
        <end position="200"/>
    </location>
</feature>
<proteinExistence type="predicted"/>
<gene>
    <name evidence="2" type="primary">B636R</name>
    <name evidence="2" type="ORF">NY2A_B636R</name>
</gene>
<reference evidence="2 3" key="1">
    <citation type="journal article" date="2007" name="Virology">
        <title>Sequence and annotation of the 369-kb NY-2A and the 345-kb AR158 viruses that infect Chlorella NC64A.</title>
        <authorList>
            <person name="Fitzgerald L.A."/>
            <person name="Graves M.V."/>
            <person name="Li X."/>
            <person name="Feldblyum T."/>
            <person name="Nierman W.C."/>
            <person name="Van Etten J.L."/>
        </authorList>
    </citation>
    <scope>NUCLEOTIDE SEQUENCE [LARGE SCALE GENOMIC DNA]</scope>
    <source>
        <strain evidence="2 3">NY-2A</strain>
    </source>
</reference>
<dbReference type="EMBL" id="DQ491002">
    <property type="protein sequence ID" value="ABT15035.1"/>
    <property type="molecule type" value="Genomic_DNA"/>
</dbReference>
<dbReference type="KEGG" id="vg:5659360"/>
<dbReference type="Proteomes" id="UP000202419">
    <property type="component" value="Segment"/>
</dbReference>
<dbReference type="GeneID" id="5659360"/>
<protein>
    <submittedName>
        <fullName evidence="2">Uncharacterized protein B636R</fullName>
    </submittedName>
</protein>
<dbReference type="InterPro" id="IPR043872">
    <property type="entry name" value="DUF5832"/>
</dbReference>
<evidence type="ECO:0000313" key="2">
    <source>
        <dbReference type="EMBL" id="ABT15035.1"/>
    </source>
</evidence>
<feature type="compositionally biased region" description="Acidic residues" evidence="1">
    <location>
        <begin position="168"/>
        <end position="178"/>
    </location>
</feature>
<sequence>MSDTKMPLKELPVGLTLEPDYLSIPGQSYALVSFIGPEYCSQKSDRFAMKIRGVFATEEEAGAHVKRLQRSGDNSVDIFLVSMYNWVPCPPNPMEIETQEYQEEFLQDLMKGYAESQRSAKELFHERKERVMKEGLDANLLPEERIPPPSEPLPAPAKLPKLQIETITEETDKVDDEAGTSQVVDKMFNQDDPWSASKKN</sequence>
<dbReference type="Pfam" id="PF19150">
    <property type="entry name" value="DUF5832"/>
    <property type="match status" value="1"/>
</dbReference>